<evidence type="ECO:0000313" key="2">
    <source>
        <dbReference type="EMBL" id="TNN82101.1"/>
    </source>
</evidence>
<dbReference type="Proteomes" id="UP000314294">
    <property type="component" value="Unassembled WGS sequence"/>
</dbReference>
<dbReference type="AlphaFoldDB" id="A0A4Z2IWA1"/>
<feature type="compositionally biased region" description="Polar residues" evidence="1">
    <location>
        <begin position="351"/>
        <end position="369"/>
    </location>
</feature>
<organism evidence="2 3">
    <name type="scientific">Liparis tanakae</name>
    <name type="common">Tanaka's snailfish</name>
    <dbReference type="NCBI Taxonomy" id="230148"/>
    <lineage>
        <taxon>Eukaryota</taxon>
        <taxon>Metazoa</taxon>
        <taxon>Chordata</taxon>
        <taxon>Craniata</taxon>
        <taxon>Vertebrata</taxon>
        <taxon>Euteleostomi</taxon>
        <taxon>Actinopterygii</taxon>
        <taxon>Neopterygii</taxon>
        <taxon>Teleostei</taxon>
        <taxon>Neoteleostei</taxon>
        <taxon>Acanthomorphata</taxon>
        <taxon>Eupercaria</taxon>
        <taxon>Perciformes</taxon>
        <taxon>Cottioidei</taxon>
        <taxon>Cottales</taxon>
        <taxon>Liparidae</taxon>
        <taxon>Liparis</taxon>
    </lineage>
</organism>
<gene>
    <name evidence="2" type="ORF">EYF80_007747</name>
</gene>
<accession>A0A4Z2IWA1</accession>
<reference evidence="2 3" key="1">
    <citation type="submission" date="2019-03" db="EMBL/GenBank/DDBJ databases">
        <title>First draft genome of Liparis tanakae, snailfish: a comprehensive survey of snailfish specific genes.</title>
        <authorList>
            <person name="Kim W."/>
            <person name="Song I."/>
            <person name="Jeong J.-H."/>
            <person name="Kim D."/>
            <person name="Kim S."/>
            <person name="Ryu S."/>
            <person name="Song J.Y."/>
            <person name="Lee S.K."/>
        </authorList>
    </citation>
    <scope>NUCLEOTIDE SEQUENCE [LARGE SCALE GENOMIC DNA]</scope>
    <source>
        <tissue evidence="2">Muscle</tissue>
    </source>
</reference>
<evidence type="ECO:0000256" key="1">
    <source>
        <dbReference type="SAM" id="MobiDB-lite"/>
    </source>
</evidence>
<protein>
    <submittedName>
        <fullName evidence="2">Uncharacterized protein</fullName>
    </submittedName>
</protein>
<proteinExistence type="predicted"/>
<evidence type="ECO:0000313" key="3">
    <source>
        <dbReference type="Proteomes" id="UP000314294"/>
    </source>
</evidence>
<dbReference type="EMBL" id="SRLO01000042">
    <property type="protein sequence ID" value="TNN82101.1"/>
    <property type="molecule type" value="Genomic_DNA"/>
</dbReference>
<feature type="region of interest" description="Disordered" evidence="1">
    <location>
        <begin position="351"/>
        <end position="375"/>
    </location>
</feature>
<name>A0A4Z2IWA1_9TELE</name>
<comment type="caution">
    <text evidence="2">The sequence shown here is derived from an EMBL/GenBank/DDBJ whole genome shotgun (WGS) entry which is preliminary data.</text>
</comment>
<keyword evidence="3" id="KW-1185">Reference proteome</keyword>
<sequence>MLLRPHGSRWVRQVSGRAIAGIDLDEMPCSHLRPVVARGRARRKLKHSRAKGIEEREETIAHIIIIIIIIIISSNRIYRGPPCAPMIPNILNVRTYNLVNMSRHYKDVRDDAVNLHIANEPSEKQLLGDGCTYQSEGRKPQQQLGQPESNWAVTRLPGLAEVGEGRHYICQRAEVTMRRVDLLNGYPLMEELSVLAVTWKIEHLMRYQLVITNIYEYLGYTSWVPYVGPQDSPRSSGRSGAEQCHKITLSHDGYFWTLEFKHVLVEFVELREVVQDLVEMTLLDRRLPTLTSRRGHGVTEVLRIRSMIKRQKNTTKVFEVNQHCGHKKVKLGSPLLETELPSSSEVLAKISSSEGPSSRGLTSSSTEILSTGEGC</sequence>